<protein>
    <submittedName>
        <fullName evidence="2">Uncharacterized protein</fullName>
    </submittedName>
</protein>
<evidence type="ECO:0000256" key="1">
    <source>
        <dbReference type="SAM" id="MobiDB-lite"/>
    </source>
</evidence>
<proteinExistence type="predicted"/>
<evidence type="ECO:0000313" key="3">
    <source>
        <dbReference type="Proteomes" id="UP000597762"/>
    </source>
</evidence>
<organism evidence="2 3">
    <name type="scientific">Acanthosepion pharaonis</name>
    <name type="common">Pharaoh cuttlefish</name>
    <name type="synonym">Sepia pharaonis</name>
    <dbReference type="NCBI Taxonomy" id="158019"/>
    <lineage>
        <taxon>Eukaryota</taxon>
        <taxon>Metazoa</taxon>
        <taxon>Spiralia</taxon>
        <taxon>Lophotrochozoa</taxon>
        <taxon>Mollusca</taxon>
        <taxon>Cephalopoda</taxon>
        <taxon>Coleoidea</taxon>
        <taxon>Decapodiformes</taxon>
        <taxon>Sepiida</taxon>
        <taxon>Sepiina</taxon>
        <taxon>Sepiidae</taxon>
        <taxon>Acanthosepion</taxon>
    </lineage>
</organism>
<feature type="compositionally biased region" description="Basic and acidic residues" evidence="1">
    <location>
        <begin position="235"/>
        <end position="245"/>
    </location>
</feature>
<reference evidence="2" key="1">
    <citation type="submission" date="2021-01" db="EMBL/GenBank/DDBJ databases">
        <authorList>
            <person name="Li R."/>
            <person name="Bekaert M."/>
        </authorList>
    </citation>
    <scope>NUCLEOTIDE SEQUENCE</scope>
    <source>
        <strain evidence="2">Farmed</strain>
    </source>
</reference>
<feature type="compositionally biased region" description="Basic residues" evidence="1">
    <location>
        <begin position="128"/>
        <end position="145"/>
    </location>
</feature>
<comment type="caution">
    <text evidence="2">The sequence shown here is derived from an EMBL/GenBank/DDBJ whole genome shotgun (WGS) entry which is preliminary data.</text>
</comment>
<dbReference type="AlphaFoldDB" id="A0A812DE98"/>
<name>A0A812DE98_ACAPH</name>
<feature type="compositionally biased region" description="Polar residues" evidence="1">
    <location>
        <begin position="164"/>
        <end position="177"/>
    </location>
</feature>
<dbReference type="Proteomes" id="UP000597762">
    <property type="component" value="Unassembled WGS sequence"/>
</dbReference>
<sequence>MDGAAASWSARAPRRANGMAQRFWSAQTDIAALGADDGIQSSPPACWSGGGPARPARQVQIAIERHENRLAIGCPVIGRRQSSTRRCAAHATSFRLPAVRRPGRPFWSRPASVLASARVTRPGGRAVPSHRRAGAARSAASRRARQAQSARLRSRQVGAAGTQVEVSSPTFSISDQRPWSRRTPSPNAPRPRPKPAPDPAPICASIALKPSFAVSRRMARALSSRRAHPWGGIPRRSEYRPPEYS</sequence>
<feature type="region of interest" description="Disordered" evidence="1">
    <location>
        <begin position="220"/>
        <end position="245"/>
    </location>
</feature>
<evidence type="ECO:0000313" key="2">
    <source>
        <dbReference type="EMBL" id="CAE1297578.1"/>
    </source>
</evidence>
<feature type="compositionally biased region" description="Pro residues" evidence="1">
    <location>
        <begin position="186"/>
        <end position="200"/>
    </location>
</feature>
<feature type="region of interest" description="Disordered" evidence="1">
    <location>
        <begin position="120"/>
        <end position="203"/>
    </location>
</feature>
<dbReference type="EMBL" id="CAHIKZ030003209">
    <property type="protein sequence ID" value="CAE1297578.1"/>
    <property type="molecule type" value="Genomic_DNA"/>
</dbReference>
<accession>A0A812DE98</accession>
<gene>
    <name evidence="2" type="ORF">SPHA_52084</name>
</gene>
<keyword evidence="3" id="KW-1185">Reference proteome</keyword>